<gene>
    <name evidence="1" type="ORF">TNCV_2070071</name>
</gene>
<evidence type="ECO:0000313" key="2">
    <source>
        <dbReference type="Proteomes" id="UP000887159"/>
    </source>
</evidence>
<organism evidence="1 2">
    <name type="scientific">Trichonephila clavipes</name>
    <name type="common">Golden silk orbweaver</name>
    <name type="synonym">Nephila clavipes</name>
    <dbReference type="NCBI Taxonomy" id="2585209"/>
    <lineage>
        <taxon>Eukaryota</taxon>
        <taxon>Metazoa</taxon>
        <taxon>Ecdysozoa</taxon>
        <taxon>Arthropoda</taxon>
        <taxon>Chelicerata</taxon>
        <taxon>Arachnida</taxon>
        <taxon>Araneae</taxon>
        <taxon>Araneomorphae</taxon>
        <taxon>Entelegynae</taxon>
        <taxon>Araneoidea</taxon>
        <taxon>Nephilidae</taxon>
        <taxon>Trichonephila</taxon>
    </lineage>
</organism>
<dbReference type="EMBL" id="BMAU01021379">
    <property type="protein sequence ID" value="GFY27387.1"/>
    <property type="molecule type" value="Genomic_DNA"/>
</dbReference>
<reference evidence="1" key="1">
    <citation type="submission" date="2020-08" db="EMBL/GenBank/DDBJ databases">
        <title>Multicomponent nature underlies the extraordinary mechanical properties of spider dragline silk.</title>
        <authorList>
            <person name="Kono N."/>
            <person name="Nakamura H."/>
            <person name="Mori M."/>
            <person name="Yoshida Y."/>
            <person name="Ohtoshi R."/>
            <person name="Malay A.D."/>
            <person name="Moran D.A.P."/>
            <person name="Tomita M."/>
            <person name="Numata K."/>
            <person name="Arakawa K."/>
        </authorList>
    </citation>
    <scope>NUCLEOTIDE SEQUENCE</scope>
</reference>
<dbReference type="Proteomes" id="UP000887159">
    <property type="component" value="Unassembled WGS sequence"/>
</dbReference>
<evidence type="ECO:0000313" key="1">
    <source>
        <dbReference type="EMBL" id="GFY27387.1"/>
    </source>
</evidence>
<proteinExistence type="predicted"/>
<protein>
    <submittedName>
        <fullName evidence="1">Uncharacterized protein</fullName>
    </submittedName>
</protein>
<dbReference type="AlphaFoldDB" id="A0A8X6W3J3"/>
<comment type="caution">
    <text evidence="1">The sequence shown here is derived from an EMBL/GenBank/DDBJ whole genome shotgun (WGS) entry which is preliminary data.</text>
</comment>
<sequence>MLTAVPLGLGSNMNVCKFIESLRLGDILNSRRATSPLMRSVEREKRWEAPDHFQSFLHQNWERGNRTETYCQLYGTYSYS</sequence>
<accession>A0A8X6W3J3</accession>
<name>A0A8X6W3J3_TRICX</name>
<keyword evidence="2" id="KW-1185">Reference proteome</keyword>